<keyword evidence="2 3" id="KW-0812">Transmembrane</keyword>
<protein>
    <submittedName>
        <fullName evidence="3">Transmembrane protein, putative</fullName>
    </submittedName>
</protein>
<dbReference type="Proteomes" id="UP000009168">
    <property type="component" value="Unassembled WGS sequence"/>
</dbReference>
<dbReference type="RefSeq" id="XP_012652840.1">
    <property type="nucleotide sequence ID" value="XM_012797386.1"/>
</dbReference>
<evidence type="ECO:0000256" key="1">
    <source>
        <dbReference type="SAM" id="MobiDB-lite"/>
    </source>
</evidence>
<dbReference type="KEGG" id="tet:TTHERM_000047509"/>
<dbReference type="EMBL" id="GG662712">
    <property type="protein sequence ID" value="EWS74618.1"/>
    <property type="molecule type" value="Genomic_DNA"/>
</dbReference>
<evidence type="ECO:0000313" key="3">
    <source>
        <dbReference type="EMBL" id="EWS74618.1"/>
    </source>
</evidence>
<feature type="transmembrane region" description="Helical" evidence="2">
    <location>
        <begin position="38"/>
        <end position="58"/>
    </location>
</feature>
<name>W7XDA7_TETTS</name>
<evidence type="ECO:0000256" key="2">
    <source>
        <dbReference type="SAM" id="Phobius"/>
    </source>
</evidence>
<evidence type="ECO:0000313" key="4">
    <source>
        <dbReference type="Proteomes" id="UP000009168"/>
    </source>
</evidence>
<dbReference type="AlphaFoldDB" id="W7XDA7"/>
<keyword evidence="2" id="KW-1133">Transmembrane helix</keyword>
<feature type="compositionally biased region" description="Polar residues" evidence="1">
    <location>
        <begin position="145"/>
        <end position="162"/>
    </location>
</feature>
<keyword evidence="2" id="KW-0472">Membrane</keyword>
<sequence length="179" mass="21348">MTVFTYKSTFICYPIYERTYKSNFEYHVKLIYYKINQIIFILFLILKIFDVLIIQIGIQKYINLIGIARSFLSVFTSSSNQFLIKQKTKKNKQINLKSSSFEEQIIPTQNQTNKQINKQKNKKIKKSFEIKQKQQKHQQKMKTQANKPNKNIKQTNKQTSLKIKQHKKKQQNLYLGLAC</sequence>
<feature type="region of interest" description="Disordered" evidence="1">
    <location>
        <begin position="134"/>
        <end position="167"/>
    </location>
</feature>
<reference evidence="4" key="1">
    <citation type="journal article" date="2006" name="PLoS Biol.">
        <title>Macronuclear genome sequence of the ciliate Tetrahymena thermophila, a model eukaryote.</title>
        <authorList>
            <person name="Eisen J.A."/>
            <person name="Coyne R.S."/>
            <person name="Wu M."/>
            <person name="Wu D."/>
            <person name="Thiagarajan M."/>
            <person name="Wortman J.R."/>
            <person name="Badger J.H."/>
            <person name="Ren Q."/>
            <person name="Amedeo P."/>
            <person name="Jones K.M."/>
            <person name="Tallon L.J."/>
            <person name="Delcher A.L."/>
            <person name="Salzberg S.L."/>
            <person name="Silva J.C."/>
            <person name="Haas B.J."/>
            <person name="Majoros W.H."/>
            <person name="Farzad M."/>
            <person name="Carlton J.M."/>
            <person name="Smith R.K. Jr."/>
            <person name="Garg J."/>
            <person name="Pearlman R.E."/>
            <person name="Karrer K.M."/>
            <person name="Sun L."/>
            <person name="Manning G."/>
            <person name="Elde N.C."/>
            <person name="Turkewitz A.P."/>
            <person name="Asai D.J."/>
            <person name="Wilkes D.E."/>
            <person name="Wang Y."/>
            <person name="Cai H."/>
            <person name="Collins K."/>
            <person name="Stewart B.A."/>
            <person name="Lee S.R."/>
            <person name="Wilamowska K."/>
            <person name="Weinberg Z."/>
            <person name="Ruzzo W.L."/>
            <person name="Wloga D."/>
            <person name="Gaertig J."/>
            <person name="Frankel J."/>
            <person name="Tsao C.-C."/>
            <person name="Gorovsky M.A."/>
            <person name="Keeling P.J."/>
            <person name="Waller R.F."/>
            <person name="Patron N.J."/>
            <person name="Cherry J.M."/>
            <person name="Stover N.A."/>
            <person name="Krieger C.J."/>
            <person name="del Toro C."/>
            <person name="Ryder H.F."/>
            <person name="Williamson S.C."/>
            <person name="Barbeau R.A."/>
            <person name="Hamilton E.P."/>
            <person name="Orias E."/>
        </authorList>
    </citation>
    <scope>NUCLEOTIDE SEQUENCE [LARGE SCALE GENOMIC DNA]</scope>
    <source>
        <strain evidence="4">SB210</strain>
    </source>
</reference>
<proteinExistence type="predicted"/>
<dbReference type="InParanoid" id="W7XDA7"/>
<accession>W7XDA7</accession>
<feature type="transmembrane region" description="Helical" evidence="2">
    <location>
        <begin position="64"/>
        <end position="84"/>
    </location>
</feature>
<organism evidence="3 4">
    <name type="scientific">Tetrahymena thermophila (strain SB210)</name>
    <dbReference type="NCBI Taxonomy" id="312017"/>
    <lineage>
        <taxon>Eukaryota</taxon>
        <taxon>Sar</taxon>
        <taxon>Alveolata</taxon>
        <taxon>Ciliophora</taxon>
        <taxon>Intramacronucleata</taxon>
        <taxon>Oligohymenophorea</taxon>
        <taxon>Hymenostomatida</taxon>
        <taxon>Tetrahymenina</taxon>
        <taxon>Tetrahymenidae</taxon>
        <taxon>Tetrahymena</taxon>
    </lineage>
</organism>
<gene>
    <name evidence="3" type="ORF">TTHERM_000047509</name>
</gene>
<keyword evidence="4" id="KW-1185">Reference proteome</keyword>
<dbReference type="GeneID" id="24436990"/>